<proteinExistence type="predicted"/>
<reference evidence="1" key="1">
    <citation type="submission" date="2021-03" db="EMBL/GenBank/DDBJ databases">
        <authorList>
            <person name="Tagirdzhanova G."/>
        </authorList>
    </citation>
    <scope>NUCLEOTIDE SEQUENCE</scope>
</reference>
<gene>
    <name evidence="1" type="primary">CRM1_1</name>
    <name evidence="1" type="ORF">ALECFALPRED_003445</name>
</gene>
<evidence type="ECO:0000313" key="1">
    <source>
        <dbReference type="EMBL" id="CAF9926446.1"/>
    </source>
</evidence>
<organism evidence="1 2">
    <name type="scientific">Alectoria fallacina</name>
    <dbReference type="NCBI Taxonomy" id="1903189"/>
    <lineage>
        <taxon>Eukaryota</taxon>
        <taxon>Fungi</taxon>
        <taxon>Dikarya</taxon>
        <taxon>Ascomycota</taxon>
        <taxon>Pezizomycotina</taxon>
        <taxon>Lecanoromycetes</taxon>
        <taxon>OSLEUM clade</taxon>
        <taxon>Lecanoromycetidae</taxon>
        <taxon>Lecanorales</taxon>
        <taxon>Lecanorineae</taxon>
        <taxon>Parmeliaceae</taxon>
        <taxon>Alectoria</taxon>
    </lineage>
</organism>
<dbReference type="Proteomes" id="UP000664203">
    <property type="component" value="Unassembled WGS sequence"/>
</dbReference>
<protein>
    <submittedName>
        <fullName evidence="1">Karyopherin transporter</fullName>
    </submittedName>
</protein>
<dbReference type="EMBL" id="CAJPDR010000214">
    <property type="protein sequence ID" value="CAF9926446.1"/>
    <property type="molecule type" value="Genomic_DNA"/>
</dbReference>
<dbReference type="OrthoDB" id="27218at2759"/>
<dbReference type="InterPro" id="IPR011989">
    <property type="entry name" value="ARM-like"/>
</dbReference>
<evidence type="ECO:0000313" key="2">
    <source>
        <dbReference type="Proteomes" id="UP000664203"/>
    </source>
</evidence>
<keyword evidence="2" id="KW-1185">Reference proteome</keyword>
<dbReference type="Gene3D" id="1.25.10.10">
    <property type="entry name" value="Leucine-rich Repeat Variant"/>
    <property type="match status" value="1"/>
</dbReference>
<accession>A0A8H3FKU5</accession>
<dbReference type="AlphaFoldDB" id="A0A8H3FKU5"/>
<sequence length="323" mass="36441">MSSVTLQCVDQAQQPTEADKTYGSSSRAQAMAGADVMPKWYSQKEQYYLSVAVISRVILSRLSLFGFGTIVADILLQSKENPDAWALVNKILPRADSPVQREPRCLGIYGQDTVQVDSPVKRQPRCLGTGEQDTAGGRALSNEESLTVVNDILPQFKETQMPSFIDLREQHGYSTLGLRRRVQLFDRSENLEEDKESVQHHARGVLEYVSNVLEGPGQGIILQISPKNAALAPLLRFLSWNSLVFIVETPIIDTLRLEFWASPEFRNMSLKHLIEIRGLQIGSSYSYDDKRNQARVESKQIREQNTHSRITVKPKNQRSMSHL</sequence>
<name>A0A8H3FKU5_9LECA</name>
<comment type="caution">
    <text evidence="1">The sequence shown here is derived from an EMBL/GenBank/DDBJ whole genome shotgun (WGS) entry which is preliminary data.</text>
</comment>